<comment type="pathway">
    <text evidence="3">Amine and polyamine biosynthesis; carnitine biosynthesis.</text>
</comment>
<evidence type="ECO:0000256" key="3">
    <source>
        <dbReference type="ARBA" id="ARBA00005022"/>
    </source>
</evidence>
<feature type="region of interest" description="Disordered" evidence="10">
    <location>
        <begin position="68"/>
        <end position="87"/>
    </location>
</feature>
<evidence type="ECO:0000256" key="7">
    <source>
        <dbReference type="ARBA" id="ARBA00022964"/>
    </source>
</evidence>
<sequence>MLRGGGEGTTHTPHSNRTGAMLGVILQDTMLVVMRSGGGRGVGVGNKRRLCWQGVLLCTHKHPNENMITASSDNTTTTTTADSTNKPADSYTPAAAVLYKPSTAYTPARYTPTATYTTATPYTNNTFYYTPAAPVCKPAFYKTGGVGVGVVVWSRNLSTTTITTTITTTTTTNNNSGGDDGGSSHYSSLSSVTISSVTMDNDTARIQVEWEGKGGVTEYPCVWLRDNCLCPDCYHSGTSSRTHTILHLHPDPRPRSLKVTGEGEGEGVEVKWEDGHTGTYPAQWLHQRTFNKDTRTARHQLIRMERKYWDSCLLKDVPHVHFPDLMTSDAALLTWLEALEEYGFVVIREAPAEEGQVRRLTERVAFVKKTHYGEEFSVVAKPDPSNVAYLSGPLQLHADLPYYIYKPGVQLIHCIHQYEGEGAESQVTDAVKVARDLSHSHPHHYQALTTTPVDWWDVGCDKTGPFFKVLRLPMICTNADGEIERINVSQPQRDSHFSVDVDLVAPWYKAMLVYHAMLTHPKYCIQFKMEPGTILSLDNLRIVHGRTAYGQQKQRGESPGQQQQQQQQESGSDKVKRHLEGCYIDWDEVRSRRRVLQCQLTSPSTC</sequence>
<dbReference type="InterPro" id="IPR038492">
    <property type="entry name" value="GBBH-like_N_sf"/>
</dbReference>
<reference evidence="13" key="1">
    <citation type="submission" date="2023-11" db="EMBL/GenBank/DDBJ databases">
        <title>Genome assemblies of two species of porcelain crab, Petrolisthes cinctipes and Petrolisthes manimaculis (Anomura: Porcellanidae).</title>
        <authorList>
            <person name="Angst P."/>
        </authorList>
    </citation>
    <scope>NUCLEOTIDE SEQUENCE</scope>
    <source>
        <strain evidence="13">PB745_02</strain>
        <tissue evidence="13">Gill</tissue>
    </source>
</reference>
<evidence type="ECO:0000259" key="11">
    <source>
        <dbReference type="Pfam" id="PF02668"/>
    </source>
</evidence>
<organism evidence="13 14">
    <name type="scientific">Petrolisthes manimaculis</name>
    <dbReference type="NCBI Taxonomy" id="1843537"/>
    <lineage>
        <taxon>Eukaryota</taxon>
        <taxon>Metazoa</taxon>
        <taxon>Ecdysozoa</taxon>
        <taxon>Arthropoda</taxon>
        <taxon>Crustacea</taxon>
        <taxon>Multicrustacea</taxon>
        <taxon>Malacostraca</taxon>
        <taxon>Eumalacostraca</taxon>
        <taxon>Eucarida</taxon>
        <taxon>Decapoda</taxon>
        <taxon>Pleocyemata</taxon>
        <taxon>Anomura</taxon>
        <taxon>Galatheoidea</taxon>
        <taxon>Porcellanidae</taxon>
        <taxon>Petrolisthes</taxon>
    </lineage>
</organism>
<dbReference type="InterPro" id="IPR010376">
    <property type="entry name" value="GBBH-like_N"/>
</dbReference>
<dbReference type="CDD" id="cd00250">
    <property type="entry name" value="CAS_like"/>
    <property type="match status" value="1"/>
</dbReference>
<dbReference type="Pfam" id="PF06155">
    <property type="entry name" value="GBBH-like_N"/>
    <property type="match status" value="1"/>
</dbReference>
<dbReference type="AlphaFoldDB" id="A0AAE1PT28"/>
<dbReference type="Gene3D" id="3.60.130.10">
    <property type="entry name" value="Clavaminate synthase-like"/>
    <property type="match status" value="1"/>
</dbReference>
<dbReference type="Pfam" id="PF02668">
    <property type="entry name" value="TauD"/>
    <property type="match status" value="1"/>
</dbReference>
<dbReference type="Gene3D" id="3.30.2020.30">
    <property type="match status" value="1"/>
</dbReference>
<dbReference type="Proteomes" id="UP001292094">
    <property type="component" value="Unassembled WGS sequence"/>
</dbReference>
<dbReference type="GO" id="GO:0045329">
    <property type="term" value="P:carnitine biosynthetic process"/>
    <property type="evidence" value="ECO:0007669"/>
    <property type="project" value="UniProtKB-KW"/>
</dbReference>
<comment type="cofactor">
    <cofactor evidence="1">
        <name>Fe(2+)</name>
        <dbReference type="ChEBI" id="CHEBI:29033"/>
    </cofactor>
</comment>
<accession>A0AAE1PT28</accession>
<evidence type="ECO:0000256" key="9">
    <source>
        <dbReference type="ARBA" id="ARBA00023004"/>
    </source>
</evidence>
<evidence type="ECO:0000256" key="10">
    <source>
        <dbReference type="SAM" id="MobiDB-lite"/>
    </source>
</evidence>
<dbReference type="PANTHER" id="PTHR10696">
    <property type="entry name" value="GAMMA-BUTYROBETAINE HYDROXYLASE-RELATED"/>
    <property type="match status" value="1"/>
</dbReference>
<name>A0AAE1PT28_9EUCA</name>
<feature type="domain" description="TauD/TfdA-like" evidence="11">
    <location>
        <begin position="319"/>
        <end position="555"/>
    </location>
</feature>
<dbReference type="InterPro" id="IPR003819">
    <property type="entry name" value="TauD/TfdA-like"/>
</dbReference>
<dbReference type="GO" id="GO:0016706">
    <property type="term" value="F:2-oxoglutarate-dependent dioxygenase activity"/>
    <property type="evidence" value="ECO:0007669"/>
    <property type="project" value="UniProtKB-ARBA"/>
</dbReference>
<evidence type="ECO:0008006" key="15">
    <source>
        <dbReference type="Google" id="ProtNLM"/>
    </source>
</evidence>
<keyword evidence="9" id="KW-0408">Iron</keyword>
<evidence type="ECO:0000256" key="2">
    <source>
        <dbReference type="ARBA" id="ARBA00001961"/>
    </source>
</evidence>
<dbReference type="PANTHER" id="PTHR10696:SF33">
    <property type="entry name" value="GAMMA-BUTYROBETAINE DIOXYGENASE"/>
    <property type="match status" value="1"/>
</dbReference>
<keyword evidence="7" id="KW-0223">Dioxygenase</keyword>
<keyword evidence="8" id="KW-0560">Oxidoreductase</keyword>
<comment type="cofactor">
    <cofactor evidence="2">
        <name>L-ascorbate</name>
        <dbReference type="ChEBI" id="CHEBI:38290"/>
    </cofactor>
</comment>
<protein>
    <recommendedName>
        <fullName evidence="15">Gamma-butyrobetaine dioxygenase</fullName>
    </recommendedName>
</protein>
<keyword evidence="5" id="KW-0479">Metal-binding</keyword>
<dbReference type="FunFam" id="3.60.130.10:FF:000001">
    <property type="entry name" value="Trimethyllysine dioxygenase, mitochondrial"/>
    <property type="match status" value="1"/>
</dbReference>
<dbReference type="FunFam" id="3.30.2020.30:FF:000002">
    <property type="entry name" value="Putative gamma-butyrobetaine dioxygenase"/>
    <property type="match status" value="1"/>
</dbReference>
<dbReference type="GO" id="GO:0046872">
    <property type="term" value="F:metal ion binding"/>
    <property type="evidence" value="ECO:0007669"/>
    <property type="project" value="UniProtKB-KW"/>
</dbReference>
<keyword evidence="14" id="KW-1185">Reference proteome</keyword>
<feature type="region of interest" description="Disordered" evidence="10">
    <location>
        <begin position="549"/>
        <end position="574"/>
    </location>
</feature>
<feature type="compositionally biased region" description="Low complexity" evidence="10">
    <location>
        <begin position="551"/>
        <end position="570"/>
    </location>
</feature>
<evidence type="ECO:0000256" key="4">
    <source>
        <dbReference type="ARBA" id="ARBA00008654"/>
    </source>
</evidence>
<comment type="similarity">
    <text evidence="4">Belongs to the gamma-BBH/TMLD family.</text>
</comment>
<evidence type="ECO:0000256" key="6">
    <source>
        <dbReference type="ARBA" id="ARBA00022873"/>
    </source>
</evidence>
<evidence type="ECO:0000313" key="13">
    <source>
        <dbReference type="EMBL" id="KAK4314326.1"/>
    </source>
</evidence>
<dbReference type="InterPro" id="IPR042098">
    <property type="entry name" value="TauD-like_sf"/>
</dbReference>
<evidence type="ECO:0000259" key="12">
    <source>
        <dbReference type="Pfam" id="PF06155"/>
    </source>
</evidence>
<evidence type="ECO:0000256" key="5">
    <source>
        <dbReference type="ARBA" id="ARBA00022723"/>
    </source>
</evidence>
<gene>
    <name evidence="13" type="ORF">Pmani_014394</name>
</gene>
<feature type="compositionally biased region" description="Low complexity" evidence="10">
    <location>
        <begin position="69"/>
        <end position="85"/>
    </location>
</feature>
<dbReference type="SUPFAM" id="SSF51197">
    <property type="entry name" value="Clavaminate synthase-like"/>
    <property type="match status" value="1"/>
</dbReference>
<evidence type="ECO:0000256" key="8">
    <source>
        <dbReference type="ARBA" id="ARBA00023002"/>
    </source>
</evidence>
<feature type="domain" description="Gamma-butyrobetaine hydroxylase-like N-terminal" evidence="12">
    <location>
        <begin position="199"/>
        <end position="286"/>
    </location>
</feature>
<dbReference type="EMBL" id="JAWZYT010001231">
    <property type="protein sequence ID" value="KAK4314326.1"/>
    <property type="molecule type" value="Genomic_DNA"/>
</dbReference>
<proteinExistence type="inferred from homology"/>
<dbReference type="InterPro" id="IPR050411">
    <property type="entry name" value="AlphaKG_dependent_hydroxylases"/>
</dbReference>
<dbReference type="GO" id="GO:0005739">
    <property type="term" value="C:mitochondrion"/>
    <property type="evidence" value="ECO:0007669"/>
    <property type="project" value="TreeGrafter"/>
</dbReference>
<keyword evidence="6" id="KW-0124">Carnitine biosynthesis</keyword>
<evidence type="ECO:0000313" key="14">
    <source>
        <dbReference type="Proteomes" id="UP001292094"/>
    </source>
</evidence>
<evidence type="ECO:0000256" key="1">
    <source>
        <dbReference type="ARBA" id="ARBA00001954"/>
    </source>
</evidence>
<comment type="caution">
    <text evidence="13">The sequence shown here is derived from an EMBL/GenBank/DDBJ whole genome shotgun (WGS) entry which is preliminary data.</text>
</comment>